<dbReference type="AlphaFoldDB" id="A0LWK8"/>
<gene>
    <name evidence="5" type="ordered locus">Acel_2046</name>
</gene>
<evidence type="ECO:0000313" key="6">
    <source>
        <dbReference type="Proteomes" id="UP000008221"/>
    </source>
</evidence>
<dbReference type="SUPFAM" id="SSF47413">
    <property type="entry name" value="lambda repressor-like DNA-binding domains"/>
    <property type="match status" value="1"/>
</dbReference>
<organism evidence="5 6">
    <name type="scientific">Acidothermus cellulolyticus (strain ATCC 43068 / DSM 8971 / 11B)</name>
    <dbReference type="NCBI Taxonomy" id="351607"/>
    <lineage>
        <taxon>Bacteria</taxon>
        <taxon>Bacillati</taxon>
        <taxon>Actinomycetota</taxon>
        <taxon>Actinomycetes</taxon>
        <taxon>Acidothermales</taxon>
        <taxon>Acidothermaceae</taxon>
        <taxon>Acidothermus</taxon>
    </lineage>
</organism>
<keyword evidence="2" id="KW-0238">DNA-binding</keyword>
<dbReference type="STRING" id="351607.Acel_2046"/>
<evidence type="ECO:0000259" key="4">
    <source>
        <dbReference type="PROSITE" id="PS50932"/>
    </source>
</evidence>
<dbReference type="Proteomes" id="UP000008221">
    <property type="component" value="Chromosome"/>
</dbReference>
<accession>A0LWK8</accession>
<dbReference type="Gene3D" id="3.40.50.2300">
    <property type="match status" value="2"/>
</dbReference>
<keyword evidence="3" id="KW-0804">Transcription</keyword>
<feature type="domain" description="HTH lacI-type" evidence="4">
    <location>
        <begin position="8"/>
        <end position="61"/>
    </location>
</feature>
<dbReference type="CDD" id="cd06296">
    <property type="entry name" value="PBP1_CatR-like"/>
    <property type="match status" value="1"/>
</dbReference>
<dbReference type="Pfam" id="PF13377">
    <property type="entry name" value="Peripla_BP_3"/>
    <property type="match status" value="1"/>
</dbReference>
<reference evidence="5 6" key="1">
    <citation type="journal article" date="2009" name="Genome Res.">
        <title>Complete genome of the cellulolytic thermophile Acidothermus cellulolyticus 11B provides insights into its ecophysiological and evolutionary adaptations.</title>
        <authorList>
            <person name="Barabote R.D."/>
            <person name="Xie G."/>
            <person name="Leu D.H."/>
            <person name="Normand P."/>
            <person name="Necsulea A."/>
            <person name="Daubin V."/>
            <person name="Medigue C."/>
            <person name="Adney W.S."/>
            <person name="Xu X.C."/>
            <person name="Lapidus A."/>
            <person name="Parales R.E."/>
            <person name="Detter C."/>
            <person name="Pujic P."/>
            <person name="Bruce D."/>
            <person name="Lavire C."/>
            <person name="Challacombe J.F."/>
            <person name="Brettin T.S."/>
            <person name="Berry A.M."/>
        </authorList>
    </citation>
    <scope>NUCLEOTIDE SEQUENCE [LARGE SCALE GENOMIC DNA]</scope>
    <source>
        <strain evidence="6">ATCC 43068 / DSM 8971 / 11B</strain>
    </source>
</reference>
<dbReference type="CDD" id="cd01392">
    <property type="entry name" value="HTH_LacI"/>
    <property type="match status" value="1"/>
</dbReference>
<dbReference type="EMBL" id="CP000481">
    <property type="protein sequence ID" value="ABK53818.1"/>
    <property type="molecule type" value="Genomic_DNA"/>
</dbReference>
<dbReference type="SUPFAM" id="SSF53822">
    <property type="entry name" value="Periplasmic binding protein-like I"/>
    <property type="match status" value="1"/>
</dbReference>
<dbReference type="PANTHER" id="PTHR30146:SF153">
    <property type="entry name" value="LACTOSE OPERON REPRESSOR"/>
    <property type="match status" value="1"/>
</dbReference>
<dbReference type="eggNOG" id="COG1609">
    <property type="taxonomic scope" value="Bacteria"/>
</dbReference>
<sequence length="344" mass="37256">MAGRRTRITLASIAAEAGVSLPTVSKVVNGRADVAPQTRARVEELLLQYNYVRPGRRSARRAGLIDLIFNQLGSPWAIQILRGVEDFFADQRRGVVVSAVRHGSARPTSWTSSLASHDTDGVILVTSELTTEQWTQLHKQSIPLVVIDPANLPAPEVPSVGATNWAGGMAATEHLLELGHRRIGIISGPEDWLCSRARVDGYRFALDRAGVAVGPEYIRYGDFQHEGGFRCGQELLSLPDPPTAIFAGSGQQALGVYEAARQRGLRIPQDLSVIGFDDLPVARWLSPPLTTVRQPLTAMGRTAAEMLLNLINGVRLRTQRMELSTELIVRESTAPPPASGGPGQ</sequence>
<evidence type="ECO:0000313" key="5">
    <source>
        <dbReference type="EMBL" id="ABK53818.1"/>
    </source>
</evidence>
<dbReference type="PANTHER" id="PTHR30146">
    <property type="entry name" value="LACI-RELATED TRANSCRIPTIONAL REPRESSOR"/>
    <property type="match status" value="1"/>
</dbReference>
<dbReference type="GO" id="GO:0000976">
    <property type="term" value="F:transcription cis-regulatory region binding"/>
    <property type="evidence" value="ECO:0007669"/>
    <property type="project" value="TreeGrafter"/>
</dbReference>
<dbReference type="InParanoid" id="A0LWK8"/>
<evidence type="ECO:0000256" key="2">
    <source>
        <dbReference type="ARBA" id="ARBA00023125"/>
    </source>
</evidence>
<dbReference type="PROSITE" id="PS50932">
    <property type="entry name" value="HTH_LACI_2"/>
    <property type="match status" value="1"/>
</dbReference>
<dbReference type="KEGG" id="ace:Acel_2046"/>
<evidence type="ECO:0000256" key="1">
    <source>
        <dbReference type="ARBA" id="ARBA00023015"/>
    </source>
</evidence>
<evidence type="ECO:0000256" key="3">
    <source>
        <dbReference type="ARBA" id="ARBA00023163"/>
    </source>
</evidence>
<keyword evidence="6" id="KW-1185">Reference proteome</keyword>
<dbReference type="InterPro" id="IPR000843">
    <property type="entry name" value="HTH_LacI"/>
</dbReference>
<dbReference type="InterPro" id="IPR046335">
    <property type="entry name" value="LacI/GalR-like_sensor"/>
</dbReference>
<proteinExistence type="predicted"/>
<keyword evidence="1" id="KW-0805">Transcription regulation</keyword>
<dbReference type="GO" id="GO:0003700">
    <property type="term" value="F:DNA-binding transcription factor activity"/>
    <property type="evidence" value="ECO:0007669"/>
    <property type="project" value="TreeGrafter"/>
</dbReference>
<protein>
    <submittedName>
        <fullName evidence="5">Transcriptional regulator, LacI family</fullName>
    </submittedName>
</protein>
<dbReference type="HOGENOM" id="CLU_037628_6_4_11"/>
<dbReference type="Gene3D" id="1.10.260.40">
    <property type="entry name" value="lambda repressor-like DNA-binding domains"/>
    <property type="match status" value="1"/>
</dbReference>
<dbReference type="SMART" id="SM00354">
    <property type="entry name" value="HTH_LACI"/>
    <property type="match status" value="1"/>
</dbReference>
<dbReference type="InterPro" id="IPR028082">
    <property type="entry name" value="Peripla_BP_I"/>
</dbReference>
<name>A0LWK8_ACIC1</name>
<dbReference type="InterPro" id="IPR010982">
    <property type="entry name" value="Lambda_DNA-bd_dom_sf"/>
</dbReference>
<dbReference type="Pfam" id="PF00356">
    <property type="entry name" value="LacI"/>
    <property type="match status" value="1"/>
</dbReference>